<sequence length="164" mass="17956">MNAAKQIIEALNVVFADMDAKVLESSKEWALGRVKAVSEFKASDEYKELRKRGVEAAYERMFAIAGGKTWYNAFYGRSTADVLEIMAKNCARTVASRNASIAAKLEKAGVTEVTDSSFSHTSDGFNGVFKVTTDKGPKTVTVDTIYAGGYNIQCLHLRVLVKVK</sequence>
<name>A0A1S5R428_9CAUD</name>
<protein>
    <submittedName>
        <fullName evidence="1">Uncharacterized protein</fullName>
    </submittedName>
</protein>
<keyword evidence="2" id="KW-1185">Reference proteome</keyword>
<reference evidence="1 2" key="1">
    <citation type="submission" date="2016-03" db="EMBL/GenBank/DDBJ databases">
        <title>Characterisation of pf16 and phiPMW: Two novel phages infecting Pseudomonas putida PpG1.</title>
        <authorList>
            <person name="Magill D.J."/>
            <person name="Krylov V.N."/>
            <person name="Shaburova O.V."/>
            <person name="Allen C.C.R."/>
            <person name="McGrath J.W."/>
            <person name="Quinn J.P."/>
            <person name="Kulakov L.A."/>
        </authorList>
    </citation>
    <scope>NUCLEOTIDE SEQUENCE [LARGE SCALE GENOMIC DNA]</scope>
</reference>
<organism evidence="1 2">
    <name type="scientific">Pseudomonas phage pf16</name>
    <dbReference type="NCBI Taxonomy" id="1815630"/>
    <lineage>
        <taxon>Viruses</taxon>
        <taxon>Duplodnaviria</taxon>
        <taxon>Heunggongvirae</taxon>
        <taxon>Uroviricota</taxon>
        <taxon>Caudoviricetes</taxon>
        <taxon>Chakrabartyvirus</taxon>
        <taxon>Chakrabartyvirus pf16</taxon>
    </lineage>
</organism>
<proteinExistence type="predicted"/>
<evidence type="ECO:0000313" key="1">
    <source>
        <dbReference type="EMBL" id="AND75073.1"/>
    </source>
</evidence>
<dbReference type="Proteomes" id="UP000225821">
    <property type="component" value="Segment"/>
</dbReference>
<gene>
    <name evidence="1" type="ORF">pf16_150</name>
</gene>
<accession>A0A1S5R428</accession>
<dbReference type="EMBL" id="KU873925">
    <property type="protein sequence ID" value="AND75073.1"/>
    <property type="molecule type" value="Genomic_DNA"/>
</dbReference>
<evidence type="ECO:0000313" key="2">
    <source>
        <dbReference type="Proteomes" id="UP000225821"/>
    </source>
</evidence>